<dbReference type="GO" id="GO:0030976">
    <property type="term" value="F:thiamine pyrophosphate binding"/>
    <property type="evidence" value="ECO:0007669"/>
    <property type="project" value="InterPro"/>
</dbReference>
<protein>
    <submittedName>
        <fullName evidence="5">Acetolactate synthase-1/2/3 large subunit</fullName>
    </submittedName>
</protein>
<dbReference type="PANTHER" id="PTHR18968:SF13">
    <property type="entry name" value="ACETOLACTATE SYNTHASE CATALYTIC SUBUNIT, MITOCHONDRIAL"/>
    <property type="match status" value="1"/>
</dbReference>
<dbReference type="InterPro" id="IPR029035">
    <property type="entry name" value="DHS-like_NAD/FAD-binding_dom"/>
</dbReference>
<sequence>MTAIVGTGFGEAGRVVERPTGLPAGRGPAAWGSDVVVDVLRALEVPYLPMNPGSSFRGLHDSVVNHGGNVTPQLLLCLHEEIAVALAHGWSKATGQLGVAAVHDLVGLMHGSMAVYNAWCDRAPLLLLGGSGPADPARRRPVDWIHSATTQAQLVRDFVVWDAEPLTAAAFAADVLRARQRALSAPRGPAYVSLDAGVQEERLDRPVPVPDPVRHAPAPAFAPDPEALDRAAAVLARARRPVVVAGRIALDPAATAPLAALVELLGAAYHDDRNWSALPTSHPQNCTGDRSVLDEADVVLAVDVVDLTALLRPAGRGARGVGRDRPDDGPVVVDLSHGDLGLRSWSNAFATPVPRDVQLLSDPLLGLRVLHAALAERVDPAAAAARRAEVTARAARLRQRQREQVAARWADRRISPARLVGETWQAVRDVDHLLCLRNTRTWPEGLWQLPGAGSYLGHSGGGGVGYGPGAFVGGALAARDRGQLGVGIIGDGDLLMAAGALWTAAHYRVPALLVVNDNSSFYNDEPHQAEVARQRGRPVENSWIGMRIADPAVDIAGLARSYGCWATGPVEDPDDLGPALHRALLAAQEGATAVVHARVAPR</sequence>
<dbReference type="InterPro" id="IPR012001">
    <property type="entry name" value="Thiamin_PyroP_enz_TPP-bd_dom"/>
</dbReference>
<feature type="domain" description="Thiamine pyrophosphate enzyme N-terminal TPP-binding" evidence="4">
    <location>
        <begin position="32"/>
        <end position="138"/>
    </location>
</feature>
<dbReference type="EMBL" id="FMHV01000002">
    <property type="protein sequence ID" value="SCL28785.1"/>
    <property type="molecule type" value="Genomic_DNA"/>
</dbReference>
<dbReference type="InterPro" id="IPR029061">
    <property type="entry name" value="THDP-binding"/>
</dbReference>
<dbReference type="GO" id="GO:0009097">
    <property type="term" value="P:isoleucine biosynthetic process"/>
    <property type="evidence" value="ECO:0007669"/>
    <property type="project" value="TreeGrafter"/>
</dbReference>
<organism evidence="5 6">
    <name type="scientific">Micromonospora rhizosphaerae</name>
    <dbReference type="NCBI Taxonomy" id="568872"/>
    <lineage>
        <taxon>Bacteria</taxon>
        <taxon>Bacillati</taxon>
        <taxon>Actinomycetota</taxon>
        <taxon>Actinomycetes</taxon>
        <taxon>Micromonosporales</taxon>
        <taxon>Micromonosporaceae</taxon>
        <taxon>Micromonospora</taxon>
    </lineage>
</organism>
<dbReference type="CDD" id="cd07035">
    <property type="entry name" value="TPP_PYR_POX_like"/>
    <property type="match status" value="1"/>
</dbReference>
<evidence type="ECO:0000259" key="3">
    <source>
        <dbReference type="Pfam" id="PF02775"/>
    </source>
</evidence>
<dbReference type="Pfam" id="PF02776">
    <property type="entry name" value="TPP_enzyme_N"/>
    <property type="match status" value="1"/>
</dbReference>
<dbReference type="AlphaFoldDB" id="A0A1C6SH84"/>
<dbReference type="GO" id="GO:0000287">
    <property type="term" value="F:magnesium ion binding"/>
    <property type="evidence" value="ECO:0007669"/>
    <property type="project" value="UniProtKB-ARBA"/>
</dbReference>
<dbReference type="InterPro" id="IPR011766">
    <property type="entry name" value="TPP_enzyme_TPP-bd"/>
</dbReference>
<evidence type="ECO:0000256" key="2">
    <source>
        <dbReference type="ARBA" id="ARBA00023052"/>
    </source>
</evidence>
<dbReference type="GO" id="GO:0005948">
    <property type="term" value="C:acetolactate synthase complex"/>
    <property type="evidence" value="ECO:0007669"/>
    <property type="project" value="TreeGrafter"/>
</dbReference>
<reference evidence="6" key="1">
    <citation type="submission" date="2016-06" db="EMBL/GenBank/DDBJ databases">
        <authorList>
            <person name="Varghese N."/>
            <person name="Submissions Spin"/>
        </authorList>
    </citation>
    <scope>NUCLEOTIDE SEQUENCE [LARGE SCALE GENOMIC DNA]</scope>
    <source>
        <strain evidence="6">DSM 45431</strain>
    </source>
</reference>
<dbReference type="SUPFAM" id="SSF52467">
    <property type="entry name" value="DHS-like NAD/FAD-binding domain"/>
    <property type="match status" value="1"/>
</dbReference>
<dbReference type="Proteomes" id="UP000199413">
    <property type="component" value="Unassembled WGS sequence"/>
</dbReference>
<comment type="similarity">
    <text evidence="1">Belongs to the TPP enzyme family.</text>
</comment>
<dbReference type="Pfam" id="PF02775">
    <property type="entry name" value="TPP_enzyme_C"/>
    <property type="match status" value="1"/>
</dbReference>
<dbReference type="GO" id="GO:0050660">
    <property type="term" value="F:flavin adenine dinucleotide binding"/>
    <property type="evidence" value="ECO:0007669"/>
    <property type="project" value="TreeGrafter"/>
</dbReference>
<accession>A0A1C6SH84</accession>
<dbReference type="OrthoDB" id="2443624at2"/>
<feature type="domain" description="Thiamine pyrophosphate enzyme TPP-binding" evidence="3">
    <location>
        <begin position="444"/>
        <end position="595"/>
    </location>
</feature>
<dbReference type="GO" id="GO:0009099">
    <property type="term" value="P:L-valine biosynthetic process"/>
    <property type="evidence" value="ECO:0007669"/>
    <property type="project" value="TreeGrafter"/>
</dbReference>
<dbReference type="Gene3D" id="3.40.50.970">
    <property type="match status" value="2"/>
</dbReference>
<evidence type="ECO:0000313" key="6">
    <source>
        <dbReference type="Proteomes" id="UP000199413"/>
    </source>
</evidence>
<evidence type="ECO:0000259" key="4">
    <source>
        <dbReference type="Pfam" id="PF02776"/>
    </source>
</evidence>
<dbReference type="SUPFAM" id="SSF52518">
    <property type="entry name" value="Thiamin diphosphate-binding fold (THDP-binding)"/>
    <property type="match status" value="2"/>
</dbReference>
<evidence type="ECO:0000313" key="5">
    <source>
        <dbReference type="EMBL" id="SCL28785.1"/>
    </source>
</evidence>
<keyword evidence="2" id="KW-0786">Thiamine pyrophosphate</keyword>
<dbReference type="PANTHER" id="PTHR18968">
    <property type="entry name" value="THIAMINE PYROPHOSPHATE ENZYMES"/>
    <property type="match status" value="1"/>
</dbReference>
<evidence type="ECO:0000256" key="1">
    <source>
        <dbReference type="ARBA" id="ARBA00007812"/>
    </source>
</evidence>
<dbReference type="Gene3D" id="3.40.50.1220">
    <property type="entry name" value="TPP-binding domain"/>
    <property type="match status" value="1"/>
</dbReference>
<dbReference type="InterPro" id="IPR045229">
    <property type="entry name" value="TPP_enz"/>
</dbReference>
<gene>
    <name evidence="5" type="ORF">GA0070624_3760</name>
</gene>
<proteinExistence type="inferred from homology"/>
<keyword evidence="6" id="KW-1185">Reference proteome</keyword>
<dbReference type="RefSeq" id="WP_091342794.1">
    <property type="nucleotide sequence ID" value="NZ_FMHV01000002.1"/>
</dbReference>
<dbReference type="GO" id="GO:0003984">
    <property type="term" value="F:acetolactate synthase activity"/>
    <property type="evidence" value="ECO:0007669"/>
    <property type="project" value="TreeGrafter"/>
</dbReference>
<dbReference type="STRING" id="568872.GA0070624_3760"/>
<name>A0A1C6SH84_9ACTN</name>